<dbReference type="InterPro" id="IPR025552">
    <property type="entry name" value="YkyB"/>
</dbReference>
<evidence type="ECO:0000313" key="2">
    <source>
        <dbReference type="Proteomes" id="UP000580891"/>
    </source>
</evidence>
<dbReference type="AlphaFoldDB" id="A0A7W0BUA7"/>
<dbReference type="Proteomes" id="UP000580891">
    <property type="component" value="Unassembled WGS sequence"/>
</dbReference>
<accession>A0A7W0BUA7</accession>
<reference evidence="1 2" key="1">
    <citation type="submission" date="2020-07" db="EMBL/GenBank/DDBJ databases">
        <title>Genomic Encyclopedia of Type Strains, Phase IV (KMG-IV): sequencing the most valuable type-strain genomes for metagenomic binning, comparative biology and taxonomic classification.</title>
        <authorList>
            <person name="Goeker M."/>
        </authorList>
    </citation>
    <scope>NUCLEOTIDE SEQUENCE [LARGE SCALE GENOMIC DNA]</scope>
    <source>
        <strain evidence="1 2">DSM 25220</strain>
    </source>
</reference>
<dbReference type="Pfam" id="PF14177">
    <property type="entry name" value="YkyB"/>
    <property type="match status" value="1"/>
</dbReference>
<evidence type="ECO:0008006" key="3">
    <source>
        <dbReference type="Google" id="ProtNLM"/>
    </source>
</evidence>
<proteinExistence type="predicted"/>
<keyword evidence="2" id="KW-1185">Reference proteome</keyword>
<organism evidence="1 2">
    <name type="scientific">[Anoxybacillus] calidus</name>
    <dbReference type="NCBI Taxonomy" id="575178"/>
    <lineage>
        <taxon>Bacteria</taxon>
        <taxon>Bacillati</taxon>
        <taxon>Bacillota</taxon>
        <taxon>Bacilli</taxon>
        <taxon>Bacillales</taxon>
        <taxon>Anoxybacillaceae</taxon>
        <taxon>Paranoxybacillus</taxon>
    </lineage>
</organism>
<protein>
    <recommendedName>
        <fullName evidence="3">YkyB-like protein</fullName>
    </recommendedName>
</protein>
<gene>
    <name evidence="1" type="ORF">HNQ85_000878</name>
</gene>
<name>A0A7W0BUA7_9BACL</name>
<sequence length="145" mass="16320">MDHLEPSVENLAKAIFTVNRHAKTALNPSFLYLLKKKAIEKLISEGKAKKVGLHFSPNPKYSKQQSDVLVSVGNYYFHIPPTKEDFAQLPHLGTLNGEYRNPVTKMPLSQAKSLLQAYTSISEGAAARKKKTYQKPIFKRLGESY</sequence>
<comment type="caution">
    <text evidence="1">The sequence shown here is derived from an EMBL/GenBank/DDBJ whole genome shotgun (WGS) entry which is preliminary data.</text>
</comment>
<dbReference type="EMBL" id="JACDUU010000002">
    <property type="protein sequence ID" value="MBA2870608.1"/>
    <property type="molecule type" value="Genomic_DNA"/>
</dbReference>
<dbReference type="RefSeq" id="WP_181536521.1">
    <property type="nucleotide sequence ID" value="NZ_JACDUU010000002.1"/>
</dbReference>
<evidence type="ECO:0000313" key="1">
    <source>
        <dbReference type="EMBL" id="MBA2870608.1"/>
    </source>
</evidence>